<dbReference type="InterPro" id="IPR029058">
    <property type="entry name" value="AB_hydrolase_fold"/>
</dbReference>
<accession>A0A9W6G8L3</accession>
<dbReference type="RefSeq" id="WP_270117560.1">
    <property type="nucleotide sequence ID" value="NZ_BAAAOL010000006.1"/>
</dbReference>
<dbReference type="Gene3D" id="3.40.50.1820">
    <property type="entry name" value="alpha/beta hydrolase"/>
    <property type="match status" value="1"/>
</dbReference>
<evidence type="ECO:0000313" key="4">
    <source>
        <dbReference type="EMBL" id="GLI42218.1"/>
    </source>
</evidence>
<evidence type="ECO:0000256" key="1">
    <source>
        <dbReference type="ARBA" id="ARBA00022729"/>
    </source>
</evidence>
<gene>
    <name evidence="4" type="ORF">GALLR39Z86_20680</name>
</gene>
<dbReference type="SUPFAM" id="SSF53474">
    <property type="entry name" value="alpha/beta-Hydrolases"/>
    <property type="match status" value="1"/>
</dbReference>
<evidence type="ECO:0008006" key="6">
    <source>
        <dbReference type="Google" id="ProtNLM"/>
    </source>
</evidence>
<dbReference type="PANTHER" id="PTHR43037:SF1">
    <property type="entry name" value="BLL1128 PROTEIN"/>
    <property type="match status" value="1"/>
</dbReference>
<name>A0A9W6G8L3_9ACTN</name>
<dbReference type="PROSITE" id="PS51257">
    <property type="entry name" value="PROKAR_LIPOPROTEIN"/>
    <property type="match status" value="1"/>
</dbReference>
<sequence>MKRLFGAAALLFALTACTADDPEPAADLDCEPGQFTDVPAAALGDYTYEAAFQCPESGALLPAVIVLHGMPSNGSMMRASSGMDTLAEEAGFLAVYPSNPDNEWDAQAGGDDAAFLSDLIDELVAEHGADPERIYLTGFSNGGDMTLAAAVGLGDRLAGAAAVVPAGTYDTLAQVESMETPIPLAAFVGTDDPRTDGQAVLEAWRAKGACTEAEQRSGGDFERAAWTCAGEVPMVEYQVDGGHVWFGTPGATETLWASAEIWDFFTALG</sequence>
<proteinExistence type="predicted"/>
<keyword evidence="2" id="KW-0378">Hydrolase</keyword>
<comment type="caution">
    <text evidence="4">The sequence shown here is derived from an EMBL/GenBank/DDBJ whole genome shotgun (WGS) entry which is preliminary data.</text>
</comment>
<evidence type="ECO:0000313" key="5">
    <source>
        <dbReference type="Proteomes" id="UP001144313"/>
    </source>
</evidence>
<feature type="chain" id="PRO_5040774851" description="Polyhydroxybutyrate depolymerase" evidence="3">
    <location>
        <begin position="19"/>
        <end position="269"/>
    </location>
</feature>
<reference evidence="4" key="1">
    <citation type="submission" date="2022-12" db="EMBL/GenBank/DDBJ databases">
        <title>Reference genome sequencing for broad-spectrum identification of bacterial and archaeal isolates by mass spectrometry.</title>
        <authorList>
            <person name="Sekiguchi Y."/>
            <person name="Tourlousse D.M."/>
        </authorList>
    </citation>
    <scope>NUCLEOTIDE SEQUENCE</scope>
    <source>
        <strain evidence="4">LLR39Z86</strain>
    </source>
</reference>
<dbReference type="GO" id="GO:0016787">
    <property type="term" value="F:hydrolase activity"/>
    <property type="evidence" value="ECO:0007669"/>
    <property type="project" value="UniProtKB-KW"/>
</dbReference>
<feature type="signal peptide" evidence="3">
    <location>
        <begin position="1"/>
        <end position="18"/>
    </location>
</feature>
<dbReference type="InterPro" id="IPR010126">
    <property type="entry name" value="Esterase_phb"/>
</dbReference>
<dbReference type="PANTHER" id="PTHR43037">
    <property type="entry name" value="UNNAMED PRODUCT-RELATED"/>
    <property type="match status" value="1"/>
</dbReference>
<organism evidence="4 5">
    <name type="scientific">Glycomyces algeriensis</name>
    <dbReference type="NCBI Taxonomy" id="256037"/>
    <lineage>
        <taxon>Bacteria</taxon>
        <taxon>Bacillati</taxon>
        <taxon>Actinomycetota</taxon>
        <taxon>Actinomycetes</taxon>
        <taxon>Glycomycetales</taxon>
        <taxon>Glycomycetaceae</taxon>
        <taxon>Glycomyces</taxon>
    </lineage>
</organism>
<dbReference type="GO" id="GO:0005576">
    <property type="term" value="C:extracellular region"/>
    <property type="evidence" value="ECO:0007669"/>
    <property type="project" value="InterPro"/>
</dbReference>
<keyword evidence="5" id="KW-1185">Reference proteome</keyword>
<dbReference type="EMBL" id="BSDT01000001">
    <property type="protein sequence ID" value="GLI42218.1"/>
    <property type="molecule type" value="Genomic_DNA"/>
</dbReference>
<protein>
    <recommendedName>
        <fullName evidence="6">Polyhydroxybutyrate depolymerase</fullName>
    </recommendedName>
</protein>
<dbReference type="AlphaFoldDB" id="A0A9W6G8L3"/>
<dbReference type="Proteomes" id="UP001144313">
    <property type="component" value="Unassembled WGS sequence"/>
</dbReference>
<dbReference type="Pfam" id="PF10503">
    <property type="entry name" value="Esterase_PHB"/>
    <property type="match status" value="1"/>
</dbReference>
<evidence type="ECO:0000256" key="2">
    <source>
        <dbReference type="ARBA" id="ARBA00022801"/>
    </source>
</evidence>
<dbReference type="InterPro" id="IPR050955">
    <property type="entry name" value="Plant_Biomass_Hydrol_Est"/>
</dbReference>
<evidence type="ECO:0000256" key="3">
    <source>
        <dbReference type="SAM" id="SignalP"/>
    </source>
</evidence>
<keyword evidence="1 3" id="KW-0732">Signal</keyword>